<evidence type="ECO:0000259" key="8">
    <source>
        <dbReference type="Pfam" id="PF12704"/>
    </source>
</evidence>
<feature type="transmembrane region" description="Helical" evidence="6">
    <location>
        <begin position="425"/>
        <end position="449"/>
    </location>
</feature>
<keyword evidence="2" id="KW-1003">Cell membrane</keyword>
<feature type="transmembrane region" description="Helical" evidence="6">
    <location>
        <begin position="736"/>
        <end position="758"/>
    </location>
</feature>
<comment type="subcellular location">
    <subcellularLocation>
        <location evidence="1">Cell membrane</location>
        <topology evidence="1">Multi-pass membrane protein</topology>
    </subcellularLocation>
</comment>
<accession>A0ABR7X498</accession>
<dbReference type="InterPro" id="IPR050250">
    <property type="entry name" value="Macrolide_Exporter_MacB"/>
</dbReference>
<feature type="transmembrane region" description="Helical" evidence="6">
    <location>
        <begin position="684"/>
        <end position="709"/>
    </location>
</feature>
<feature type="domain" description="ABC3 transporter permease C-terminal" evidence="7">
    <location>
        <begin position="292"/>
        <end position="409"/>
    </location>
</feature>
<keyword evidence="3 6" id="KW-0812">Transmembrane</keyword>
<evidence type="ECO:0000256" key="5">
    <source>
        <dbReference type="ARBA" id="ARBA00023136"/>
    </source>
</evidence>
<evidence type="ECO:0000256" key="2">
    <source>
        <dbReference type="ARBA" id="ARBA00022475"/>
    </source>
</evidence>
<evidence type="ECO:0000259" key="7">
    <source>
        <dbReference type="Pfam" id="PF02687"/>
    </source>
</evidence>
<dbReference type="PANTHER" id="PTHR30572:SF18">
    <property type="entry name" value="ABC-TYPE MACROLIDE FAMILY EXPORT SYSTEM PERMEASE COMPONENT 2"/>
    <property type="match status" value="1"/>
</dbReference>
<dbReference type="Pfam" id="PF12704">
    <property type="entry name" value="MacB_PCD"/>
    <property type="match status" value="2"/>
</dbReference>
<dbReference type="PANTHER" id="PTHR30572">
    <property type="entry name" value="MEMBRANE COMPONENT OF TRANSPORTER-RELATED"/>
    <property type="match status" value="1"/>
</dbReference>
<evidence type="ECO:0000256" key="6">
    <source>
        <dbReference type="SAM" id="Phobius"/>
    </source>
</evidence>
<keyword evidence="10" id="KW-1185">Reference proteome</keyword>
<feature type="domain" description="MacB-like periplasmic core" evidence="8">
    <location>
        <begin position="20"/>
        <end position="240"/>
    </location>
</feature>
<comment type="caution">
    <text evidence="9">The sequence shown here is derived from an EMBL/GenBank/DDBJ whole genome shotgun (WGS) entry which is preliminary data.</text>
</comment>
<dbReference type="RefSeq" id="WP_191175285.1">
    <property type="nucleotide sequence ID" value="NZ_JACWMW010000002.1"/>
</dbReference>
<dbReference type="InterPro" id="IPR003838">
    <property type="entry name" value="ABC3_permease_C"/>
</dbReference>
<keyword evidence="4 6" id="KW-1133">Transmembrane helix</keyword>
<gene>
    <name evidence="9" type="ORF">IDJ75_08975</name>
</gene>
<feature type="transmembrane region" description="Helical" evidence="6">
    <location>
        <begin position="21"/>
        <end position="43"/>
    </location>
</feature>
<name>A0ABR7X498_9SPHI</name>
<evidence type="ECO:0000256" key="3">
    <source>
        <dbReference type="ARBA" id="ARBA00022692"/>
    </source>
</evidence>
<keyword evidence="5 6" id="KW-0472">Membrane</keyword>
<dbReference type="Proteomes" id="UP000618754">
    <property type="component" value="Unassembled WGS sequence"/>
</dbReference>
<protein>
    <submittedName>
        <fullName evidence="9">ABC transporter permease</fullName>
    </submittedName>
</protein>
<feature type="transmembrane region" description="Helical" evidence="6">
    <location>
        <begin position="770"/>
        <end position="793"/>
    </location>
</feature>
<evidence type="ECO:0000256" key="1">
    <source>
        <dbReference type="ARBA" id="ARBA00004651"/>
    </source>
</evidence>
<feature type="domain" description="MacB-like periplasmic core" evidence="8">
    <location>
        <begin position="467"/>
        <end position="626"/>
    </location>
</feature>
<feature type="transmembrane region" description="Helical" evidence="6">
    <location>
        <begin position="286"/>
        <end position="308"/>
    </location>
</feature>
<feature type="transmembrane region" description="Helical" evidence="6">
    <location>
        <begin position="333"/>
        <end position="361"/>
    </location>
</feature>
<organism evidence="9 10">
    <name type="scientific">Mucilaginibacter rigui</name>
    <dbReference type="NCBI Taxonomy" id="534635"/>
    <lineage>
        <taxon>Bacteria</taxon>
        <taxon>Pseudomonadati</taxon>
        <taxon>Bacteroidota</taxon>
        <taxon>Sphingobacteriia</taxon>
        <taxon>Sphingobacteriales</taxon>
        <taxon>Sphingobacteriaceae</taxon>
        <taxon>Mucilaginibacter</taxon>
    </lineage>
</organism>
<reference evidence="9 10" key="1">
    <citation type="submission" date="2020-09" db="EMBL/GenBank/DDBJ databases">
        <title>Novel species of Mucilaginibacter isolated from a glacier on the Tibetan Plateau.</title>
        <authorList>
            <person name="Liu Q."/>
            <person name="Xin Y.-H."/>
        </authorList>
    </citation>
    <scope>NUCLEOTIDE SEQUENCE [LARGE SCALE GENOMIC DNA]</scope>
    <source>
        <strain evidence="9 10">CGMCC 1.13878</strain>
    </source>
</reference>
<dbReference type="EMBL" id="JACWMW010000002">
    <property type="protein sequence ID" value="MBD1385407.1"/>
    <property type="molecule type" value="Genomic_DNA"/>
</dbReference>
<dbReference type="Pfam" id="PF02687">
    <property type="entry name" value="FtsX"/>
    <property type="match status" value="2"/>
</dbReference>
<feature type="transmembrane region" description="Helical" evidence="6">
    <location>
        <begin position="381"/>
        <end position="404"/>
    </location>
</feature>
<evidence type="ECO:0000313" key="9">
    <source>
        <dbReference type="EMBL" id="MBD1385407.1"/>
    </source>
</evidence>
<proteinExistence type="predicted"/>
<dbReference type="InterPro" id="IPR025857">
    <property type="entry name" value="MacB_PCD"/>
</dbReference>
<evidence type="ECO:0000256" key="4">
    <source>
        <dbReference type="ARBA" id="ARBA00022989"/>
    </source>
</evidence>
<sequence length="807" mass="90477">MLRNLLLVTYRNLIKNRSYTVINVVGSSLGLAAFIVISAYVHFEKSFDKMYPDGNNIYRVESQFYRSGELTDSWATATNGYAKAMYDNLPGIASYARISWNDNERIVRYQSVKYREQRVCFADSNFVSFFGLPLLKGDASSALKDVNSVVISASEAKKYFGNADAAMGKMMQLSSRFNSYSCMVTGVFKDLPANSTLQFNMLVSWATSPAWIKEFWYQHENYTFLKLKPGATAASIEQKFPALAERFKTEAPLKELKWSVKLVPLAEIHLNTAKPYEMETKGNRRAVNFLAIMAYGILLIACINYINLATTKSVDRAREIGIRKVNGAHTSQLILQFFIESFIINLISLGVASLLVIFISYLLQQISGDTQTYRLLVDGSLLIKVTLVFMGSILLSGVYPATVLSRLQPIKVLKGRFAFSKSGVWLRKAMVSFQFAASLLLLAGTFAVYRQLSYMSGQETGVNLKQTVVIKAPSNTGNYIQKVNSFKNSAANVAGVKAISISGAVPGKQVGMAAACRRYGTSKNDERTYEMLRVDFDFMKMYQLQLIAGRSYDSANTGDSTKVILNESAVKQFGFRSPEDAIGKKVWIESLDKEPNEVIGVIRNYHQQSLKEAYTATVLFMDPKLTWVPLKYISVQIDQAQMEASNHTLSKLWTDFFPDSSFDYFFLDDFYAKQYEQDIHFGQVFMLFSSMAIIIACLGLFGLTAYSTARRKKEIGVRKVLGASAQSIIQLLTNDLLKLILAASIVALPVAGVLIYQWLQGYAFKVQITWWQFVVPVVILMLISFSATIYLTYKAALTNPVKTLRDE</sequence>
<evidence type="ECO:0000313" key="10">
    <source>
        <dbReference type="Proteomes" id="UP000618754"/>
    </source>
</evidence>
<feature type="domain" description="ABC3 transporter permease C-terminal" evidence="7">
    <location>
        <begin position="686"/>
        <end position="799"/>
    </location>
</feature>